<feature type="domain" description="SPOR" evidence="3">
    <location>
        <begin position="106"/>
        <end position="185"/>
    </location>
</feature>
<protein>
    <recommendedName>
        <fullName evidence="3">SPOR domain-containing protein</fullName>
    </recommendedName>
</protein>
<dbReference type="Gene3D" id="3.30.70.1070">
    <property type="entry name" value="Sporulation related repeat"/>
    <property type="match status" value="1"/>
</dbReference>
<dbReference type="AlphaFoldDB" id="U3B2A4"/>
<dbReference type="EMBL" id="BATM01000023">
    <property type="protein sequence ID" value="GAD80090.1"/>
    <property type="molecule type" value="Genomic_DNA"/>
</dbReference>
<dbReference type="SUPFAM" id="SSF110997">
    <property type="entry name" value="Sporulation related repeat"/>
    <property type="match status" value="1"/>
</dbReference>
<feature type="compositionally biased region" description="Polar residues" evidence="1">
    <location>
        <begin position="68"/>
        <end position="80"/>
    </location>
</feature>
<dbReference type="OrthoDB" id="6189127at2"/>
<evidence type="ECO:0000256" key="2">
    <source>
        <dbReference type="SAM" id="SignalP"/>
    </source>
</evidence>
<dbReference type="PROSITE" id="PS51724">
    <property type="entry name" value="SPOR"/>
    <property type="match status" value="1"/>
</dbReference>
<reference evidence="4 5" key="1">
    <citation type="submission" date="2013-09" db="EMBL/GenBank/DDBJ databases">
        <title>Whole genome shotgun sequence of Vibrio ezurae NBRC 102218.</title>
        <authorList>
            <person name="Yoshida I."/>
            <person name="Hosoyama A."/>
            <person name="Numata M."/>
            <person name="Hashimoto M."/>
            <person name="Hosoyama Y."/>
            <person name="Tsuchikane K."/>
            <person name="Noguchi M."/>
            <person name="Hirakata S."/>
            <person name="Ichikawa N."/>
            <person name="Ohji S."/>
            <person name="Yamazoe A."/>
            <person name="Fujita N."/>
        </authorList>
    </citation>
    <scope>NUCLEOTIDE SEQUENCE [LARGE SCALE GENOMIC DNA]</scope>
    <source>
        <strain evidence="4 5">NBRC 102218</strain>
    </source>
</reference>
<dbReference type="eggNOG" id="COG3266">
    <property type="taxonomic scope" value="Bacteria"/>
</dbReference>
<evidence type="ECO:0000313" key="5">
    <source>
        <dbReference type="Proteomes" id="UP000016562"/>
    </source>
</evidence>
<dbReference type="InterPro" id="IPR007730">
    <property type="entry name" value="SPOR-like_dom"/>
</dbReference>
<dbReference type="STRING" id="1219080.VEZ01S_23_00420"/>
<keyword evidence="2" id="KW-0732">Signal</keyword>
<gene>
    <name evidence="4" type="ORF">VEZ01S_23_00420</name>
</gene>
<comment type="caution">
    <text evidence="4">The sequence shown here is derived from an EMBL/GenBank/DDBJ whole genome shotgun (WGS) entry which is preliminary data.</text>
</comment>
<evidence type="ECO:0000313" key="4">
    <source>
        <dbReference type="EMBL" id="GAD80090.1"/>
    </source>
</evidence>
<keyword evidence="5" id="KW-1185">Reference proteome</keyword>
<organism evidence="4 5">
    <name type="scientific">Vibrio ezurae NBRC 102218</name>
    <dbReference type="NCBI Taxonomy" id="1219080"/>
    <lineage>
        <taxon>Bacteria</taxon>
        <taxon>Pseudomonadati</taxon>
        <taxon>Pseudomonadota</taxon>
        <taxon>Gammaproteobacteria</taxon>
        <taxon>Vibrionales</taxon>
        <taxon>Vibrionaceae</taxon>
        <taxon>Vibrio</taxon>
    </lineage>
</organism>
<dbReference type="Proteomes" id="UP000016562">
    <property type="component" value="Unassembled WGS sequence"/>
</dbReference>
<feature type="chain" id="PRO_5004638390" description="SPOR domain-containing protein" evidence="2">
    <location>
        <begin position="23"/>
        <end position="200"/>
    </location>
</feature>
<dbReference type="InterPro" id="IPR036680">
    <property type="entry name" value="SPOR-like_sf"/>
</dbReference>
<proteinExistence type="predicted"/>
<accession>U3B2A4</accession>
<dbReference type="Pfam" id="PF05036">
    <property type="entry name" value="SPOR"/>
    <property type="match status" value="1"/>
</dbReference>
<name>U3B2A4_9VIBR</name>
<feature type="region of interest" description="Disordered" evidence="1">
    <location>
        <begin position="68"/>
        <end position="106"/>
    </location>
</feature>
<dbReference type="GO" id="GO:0042834">
    <property type="term" value="F:peptidoglycan binding"/>
    <property type="evidence" value="ECO:0007669"/>
    <property type="project" value="InterPro"/>
</dbReference>
<dbReference type="PROSITE" id="PS51257">
    <property type="entry name" value="PROKAR_LIPOPROTEIN"/>
    <property type="match status" value="1"/>
</dbReference>
<evidence type="ECO:0000259" key="3">
    <source>
        <dbReference type="PROSITE" id="PS51724"/>
    </source>
</evidence>
<sequence>MKKTAIVSLALLLAACSSSEYQTDIQSESYQENYQTTQAEVDAKNPQIEEQDLTPVATPIAQDTNISDVTTDNATSNTDVMNEAKSDSVESSVSTTTPAEKNASLNAPSKGFSIQLATLSDKQKAQAFAKELQTDTTLWLQTKSINDKVVYSVVMGDFGDYDQAKGAVAALPERLQKLKPFVKNFTDKELAAKDHFLLLK</sequence>
<evidence type="ECO:0000256" key="1">
    <source>
        <dbReference type="SAM" id="MobiDB-lite"/>
    </source>
</evidence>
<feature type="signal peptide" evidence="2">
    <location>
        <begin position="1"/>
        <end position="22"/>
    </location>
</feature>